<dbReference type="Proteomes" id="UP001055247">
    <property type="component" value="Unassembled WGS sequence"/>
</dbReference>
<sequence length="241" mass="25831">MDADQTVERAVEAIASLYERAVLARSPLHLAGCGGCGGPTFQQPCPLCDFYPMGADKGRWHPETASRQFFCDKVAGSAPQGTGNLATWVLSALKKSVAYARNPVVRDRLDAALADAVTLDMPDPGLVYDRVSGAGMIYGRVADDHGRRRFWEAASLLKEACHDEPRVAGSSQDRICSVIADAVSDLHAGRFAAACGTLRAAASERLDRRHGDPHAIRRAIAELDAIVPEDPEEETAPGPRP</sequence>
<proteinExistence type="predicted"/>
<reference evidence="1" key="1">
    <citation type="journal article" date="2016" name="Front. Microbiol.">
        <title>Genome Sequence of the Piezophilic, Mesophilic Sulfate-Reducing Bacterium Desulfovibrio indicus J2T.</title>
        <authorList>
            <person name="Cao J."/>
            <person name="Maignien L."/>
            <person name="Shao Z."/>
            <person name="Alain K."/>
            <person name="Jebbar M."/>
        </authorList>
    </citation>
    <scope>NUCLEOTIDE SEQUENCE</scope>
    <source>
        <strain evidence="1">DSM 16372</strain>
    </source>
</reference>
<keyword evidence="2" id="KW-1185">Reference proteome</keyword>
<evidence type="ECO:0000313" key="1">
    <source>
        <dbReference type="EMBL" id="GJD90962.1"/>
    </source>
</evidence>
<organism evidence="1 2">
    <name type="scientific">Methylobacterium hispanicum</name>
    <dbReference type="NCBI Taxonomy" id="270350"/>
    <lineage>
        <taxon>Bacteria</taxon>
        <taxon>Pseudomonadati</taxon>
        <taxon>Pseudomonadota</taxon>
        <taxon>Alphaproteobacteria</taxon>
        <taxon>Hyphomicrobiales</taxon>
        <taxon>Methylobacteriaceae</taxon>
        <taxon>Methylobacterium</taxon>
    </lineage>
</organism>
<comment type="caution">
    <text evidence="1">The sequence shown here is derived from an EMBL/GenBank/DDBJ whole genome shotgun (WGS) entry which is preliminary data.</text>
</comment>
<name>A0AAV4ZRY3_9HYPH</name>
<protein>
    <submittedName>
        <fullName evidence="1">Uncharacterized protein</fullName>
    </submittedName>
</protein>
<dbReference type="AlphaFoldDB" id="A0AAV4ZRY3"/>
<reference evidence="1" key="2">
    <citation type="submission" date="2021-08" db="EMBL/GenBank/DDBJ databases">
        <authorList>
            <person name="Tani A."/>
            <person name="Ola A."/>
            <person name="Ogura Y."/>
            <person name="Katsura K."/>
            <person name="Hayashi T."/>
        </authorList>
    </citation>
    <scope>NUCLEOTIDE SEQUENCE</scope>
    <source>
        <strain evidence="1">DSM 16372</strain>
    </source>
</reference>
<gene>
    <name evidence="1" type="ORF">BHAOGJBA_4506</name>
</gene>
<evidence type="ECO:0000313" key="2">
    <source>
        <dbReference type="Proteomes" id="UP001055247"/>
    </source>
</evidence>
<accession>A0AAV4ZRY3</accession>
<dbReference type="EMBL" id="BPQO01000022">
    <property type="protein sequence ID" value="GJD90962.1"/>
    <property type="molecule type" value="Genomic_DNA"/>
</dbReference>
<dbReference type="RefSeq" id="WP_238231161.1">
    <property type="nucleotide sequence ID" value="NZ_BPQO01000022.1"/>
</dbReference>